<gene>
    <name evidence="1" type="ORF">ACFQU8_03745</name>
</gene>
<organism evidence="1 2">
    <name type="scientific">Lentibacillus kimchii</name>
    <dbReference type="NCBI Taxonomy" id="1542911"/>
    <lineage>
        <taxon>Bacteria</taxon>
        <taxon>Bacillati</taxon>
        <taxon>Bacillota</taxon>
        <taxon>Bacilli</taxon>
        <taxon>Bacillales</taxon>
        <taxon>Bacillaceae</taxon>
        <taxon>Lentibacillus</taxon>
    </lineage>
</organism>
<dbReference type="EMBL" id="JBHTGR010000005">
    <property type="protein sequence ID" value="MFC7746353.1"/>
    <property type="molecule type" value="Genomic_DNA"/>
</dbReference>
<proteinExistence type="predicted"/>
<keyword evidence="2" id="KW-1185">Reference proteome</keyword>
<dbReference type="SUPFAM" id="SSF102405">
    <property type="entry name" value="MCP/YpsA-like"/>
    <property type="match status" value="1"/>
</dbReference>
<dbReference type="RefSeq" id="WP_382357837.1">
    <property type="nucleotide sequence ID" value="NZ_JBHTGR010000005.1"/>
</dbReference>
<dbReference type="NCBIfam" id="NF010181">
    <property type="entry name" value="PRK13660.1"/>
    <property type="match status" value="1"/>
</dbReference>
<dbReference type="PIRSF" id="PIRSF021290">
    <property type="entry name" value="DUF1273"/>
    <property type="match status" value="1"/>
</dbReference>
<protein>
    <submittedName>
        <fullName evidence="1">SLOG family protein</fullName>
    </submittedName>
</protein>
<reference evidence="2" key="1">
    <citation type="journal article" date="2019" name="Int. J. Syst. Evol. Microbiol.">
        <title>The Global Catalogue of Microorganisms (GCM) 10K type strain sequencing project: providing services to taxonomists for standard genome sequencing and annotation.</title>
        <authorList>
            <consortium name="The Broad Institute Genomics Platform"/>
            <consortium name="The Broad Institute Genome Sequencing Center for Infectious Disease"/>
            <person name="Wu L."/>
            <person name="Ma J."/>
        </authorList>
    </citation>
    <scope>NUCLEOTIDE SEQUENCE [LARGE SCALE GENOMIC DNA]</scope>
    <source>
        <strain evidence="2">JCM 30234</strain>
    </source>
</reference>
<dbReference type="Pfam" id="PF06908">
    <property type="entry name" value="YpsA"/>
    <property type="match status" value="1"/>
</dbReference>
<name>A0ABW2UW68_9BACI</name>
<dbReference type="Gene3D" id="3.40.50.450">
    <property type="match status" value="1"/>
</dbReference>
<dbReference type="PANTHER" id="PTHR38440">
    <property type="entry name" value="UPF0398 PROTEIN YPSA"/>
    <property type="match status" value="1"/>
</dbReference>
<evidence type="ECO:0000313" key="2">
    <source>
        <dbReference type="Proteomes" id="UP001596620"/>
    </source>
</evidence>
<dbReference type="InterPro" id="IPR010697">
    <property type="entry name" value="YspA"/>
</dbReference>
<dbReference type="Proteomes" id="UP001596620">
    <property type="component" value="Unassembled WGS sequence"/>
</dbReference>
<comment type="caution">
    <text evidence="1">The sequence shown here is derived from an EMBL/GenBank/DDBJ whole genome shotgun (WGS) entry which is preliminary data.</text>
</comment>
<dbReference type="PANTHER" id="PTHR38440:SF1">
    <property type="entry name" value="UPF0398 PROTEIN SPR0331"/>
    <property type="match status" value="1"/>
</dbReference>
<accession>A0ABW2UW68</accession>
<evidence type="ECO:0000313" key="1">
    <source>
        <dbReference type="EMBL" id="MFC7746353.1"/>
    </source>
</evidence>
<sequence>MKVLLVTGYKPMEINIFQPDDERINIIKAAIEQRLIGLIDEGLEWVLISGKRGVEQWAGEVALNLRDQYGLKLALIPPFEHQDGRWPESIQELYQGLMASADFYKPLYQGDYRGPYQYQASNKWLVAKSDSCLMLLDEDFQGSNQYIYQEIQTYEGDYPLYQITPADLEDIKDDEQMTDPDYWQ</sequence>